<dbReference type="Pfam" id="PF13921">
    <property type="entry name" value="Myb_DNA-bind_6"/>
    <property type="match status" value="1"/>
</dbReference>
<feature type="compositionally biased region" description="Basic and acidic residues" evidence="1">
    <location>
        <begin position="948"/>
        <end position="971"/>
    </location>
</feature>
<evidence type="ECO:0000313" key="4">
    <source>
        <dbReference type="RefSeq" id="XP_020829202.1"/>
    </source>
</evidence>
<dbReference type="PROSITE" id="PS50090">
    <property type="entry name" value="MYB_LIKE"/>
    <property type="match status" value="1"/>
</dbReference>
<feature type="region of interest" description="Disordered" evidence="1">
    <location>
        <begin position="392"/>
        <end position="418"/>
    </location>
</feature>
<evidence type="ECO:0000259" key="2">
    <source>
        <dbReference type="PROSITE" id="PS50090"/>
    </source>
</evidence>
<gene>
    <name evidence="4" type="primary">TTF1</name>
</gene>
<feature type="domain" description="Myb-like" evidence="2">
    <location>
        <begin position="1162"/>
        <end position="1247"/>
    </location>
</feature>
<dbReference type="RefSeq" id="XP_020829202.1">
    <property type="nucleotide sequence ID" value="XM_020973543.1"/>
</dbReference>
<feature type="region of interest" description="Disordered" evidence="1">
    <location>
        <begin position="510"/>
        <end position="596"/>
    </location>
</feature>
<organism evidence="3 4">
    <name type="scientific">Phascolarctos cinereus</name>
    <name type="common">Koala</name>
    <dbReference type="NCBI Taxonomy" id="38626"/>
    <lineage>
        <taxon>Eukaryota</taxon>
        <taxon>Metazoa</taxon>
        <taxon>Chordata</taxon>
        <taxon>Craniata</taxon>
        <taxon>Vertebrata</taxon>
        <taxon>Euteleostomi</taxon>
        <taxon>Mammalia</taxon>
        <taxon>Metatheria</taxon>
        <taxon>Diprotodontia</taxon>
        <taxon>Phascolarctidae</taxon>
        <taxon>Phascolarctos</taxon>
    </lineage>
</organism>
<feature type="region of interest" description="Disordered" evidence="1">
    <location>
        <begin position="219"/>
        <end position="356"/>
    </location>
</feature>
<feature type="compositionally biased region" description="Basic and acidic residues" evidence="1">
    <location>
        <begin position="22"/>
        <end position="34"/>
    </location>
</feature>
<feature type="compositionally biased region" description="Basic residues" evidence="1">
    <location>
        <begin position="399"/>
        <end position="408"/>
    </location>
</feature>
<evidence type="ECO:0000313" key="3">
    <source>
        <dbReference type="Proteomes" id="UP000515140"/>
    </source>
</evidence>
<feature type="compositionally biased region" description="Basic and acidic residues" evidence="1">
    <location>
        <begin position="666"/>
        <end position="678"/>
    </location>
</feature>
<feature type="compositionally biased region" description="Basic residues" evidence="1">
    <location>
        <begin position="880"/>
        <end position="889"/>
    </location>
</feature>
<dbReference type="CTD" id="7270"/>
<name>A0A6P5J4F3_PHACI</name>
<feature type="region of interest" description="Disordered" evidence="1">
    <location>
        <begin position="666"/>
        <end position="976"/>
    </location>
</feature>
<dbReference type="SMART" id="SM00717">
    <property type="entry name" value="SANT"/>
    <property type="match status" value="2"/>
</dbReference>
<evidence type="ECO:0000256" key="1">
    <source>
        <dbReference type="SAM" id="MobiDB-lite"/>
    </source>
</evidence>
<dbReference type="PANTHER" id="PTHR46760">
    <property type="entry name" value="TRANSCRIPTION TERMINATION FACTOR 1"/>
    <property type="match status" value="1"/>
</dbReference>
<feature type="compositionally biased region" description="Polar residues" evidence="1">
    <location>
        <begin position="244"/>
        <end position="260"/>
    </location>
</feature>
<feature type="compositionally biased region" description="Polar residues" evidence="1">
    <location>
        <begin position="923"/>
        <end position="934"/>
    </location>
</feature>
<feature type="compositionally biased region" description="Polar residues" evidence="1">
    <location>
        <begin position="726"/>
        <end position="743"/>
    </location>
</feature>
<dbReference type="PANTHER" id="PTHR46760:SF1">
    <property type="entry name" value="TRANSCRIPTION TERMINATION FACTOR 1"/>
    <property type="match status" value="1"/>
</dbReference>
<dbReference type="SUPFAM" id="SSF46689">
    <property type="entry name" value="Homeodomain-like"/>
    <property type="match status" value="1"/>
</dbReference>
<proteinExistence type="predicted"/>
<keyword evidence="3" id="KW-1185">Reference proteome</keyword>
<dbReference type="GeneID" id="110198914"/>
<dbReference type="Gene3D" id="1.10.10.60">
    <property type="entry name" value="Homeodomain-like"/>
    <property type="match status" value="2"/>
</dbReference>
<reference evidence="4" key="1">
    <citation type="submission" date="2025-08" db="UniProtKB">
        <authorList>
            <consortium name="RefSeq"/>
        </authorList>
    </citation>
    <scope>IDENTIFICATION</scope>
    <source>
        <tissue evidence="4">Spleen</tissue>
    </source>
</reference>
<accession>A0A6P5J4F3</accession>
<feature type="compositionally biased region" description="Polar residues" evidence="1">
    <location>
        <begin position="550"/>
        <end position="570"/>
    </location>
</feature>
<dbReference type="GO" id="GO:0006363">
    <property type="term" value="P:termination of RNA polymerase I transcription"/>
    <property type="evidence" value="ECO:0007669"/>
    <property type="project" value="TreeGrafter"/>
</dbReference>
<dbReference type="KEGG" id="pcw:110198914"/>
<feature type="region of interest" description="Disordered" evidence="1">
    <location>
        <begin position="450"/>
        <end position="473"/>
    </location>
</feature>
<feature type="compositionally biased region" description="Basic residues" evidence="1">
    <location>
        <begin position="278"/>
        <end position="287"/>
    </location>
</feature>
<feature type="compositionally biased region" description="Basic and acidic residues" evidence="1">
    <location>
        <begin position="219"/>
        <end position="242"/>
    </location>
</feature>
<dbReference type="Proteomes" id="UP000515140">
    <property type="component" value="Unplaced"/>
</dbReference>
<dbReference type="InterPro" id="IPR053078">
    <property type="entry name" value="TTF1-like"/>
</dbReference>
<dbReference type="InterPro" id="IPR001005">
    <property type="entry name" value="SANT/Myb"/>
</dbReference>
<dbReference type="GO" id="GO:0005730">
    <property type="term" value="C:nucleolus"/>
    <property type="evidence" value="ECO:0007669"/>
    <property type="project" value="TreeGrafter"/>
</dbReference>
<dbReference type="FunCoup" id="A0A6P5J4F3">
    <property type="interactions" value="2601"/>
</dbReference>
<feature type="compositionally biased region" description="Basic residues" evidence="1">
    <location>
        <begin position="515"/>
        <end position="527"/>
    </location>
</feature>
<protein>
    <submittedName>
        <fullName evidence="4">LOW QUALITY PROTEIN: transcription termination factor 1</fullName>
    </submittedName>
</protein>
<dbReference type="GO" id="GO:0003682">
    <property type="term" value="F:chromatin binding"/>
    <property type="evidence" value="ECO:0007669"/>
    <property type="project" value="TreeGrafter"/>
</dbReference>
<feature type="compositionally biased region" description="Basic and acidic residues" evidence="1">
    <location>
        <begin position="266"/>
        <end position="277"/>
    </location>
</feature>
<dbReference type="InParanoid" id="A0A6P5J4F3"/>
<feature type="region of interest" description="Disordered" evidence="1">
    <location>
        <begin position="1"/>
        <end position="34"/>
    </location>
</feature>
<sequence>MDGESGGFQIDTPDFVKKKHRESSATEEKNKEFNRKDLNDSLLLFDEHSERTTDQADSHFPSSTCVRSEICSDNEILKDVTCHYGKNRKKKTAITCDIQEEMGVICVLVNKENIESMERENFRKDVDIVYIDKKKGKGFLKSSEKGKLHSISEADKNEVEDPDHKLKDKLHTVSGGKGNFNDTQKSSHESFYSQEQESIFCLEREGEIREPLVSTDIMRLSESKNKSKKSPDENHLKSKEVSMSDGSLMTMHTNGTQVVNEVSALENDRTLTEDGIKSVRKKKKKGKASHENDQVSPYDFSVPCVSSVGDQMKTGDSVSNVEDLEGASTLSESNTELVRKKKKKQKTSSKNDQALADTFSVPEMNYMDMPSDQVVGVVNSLEILEGGGTFGESNVESVKKKKKRRRTSNKNDVVPVDDFSVPDANSLDIPSNSVNNVKIVEGDSILSESNVESVRKKKKKQKTSSKNDQATANDSSMLEMCSVDVHSDQIIVVGAANCSVETLEGDSTFVESVREKKRKRKSSHKNKQASTDFSVPCASSVDVPSDQMKKTSVNVETLEDGSTFNESNGESIRKKKKKRKTSTENDQAPAGDFLVFGPGSVDWPSENMKMHNKINNSETMKSDDALIESIGTSVRKKKKKQKASSKNDQILAGDFSIPFTNCIDRSSKQDQMKTHDNVNNETVEGAITHSKSNMESIRKKKKKQKTSAKDEQGPAGDFSIPDPSSVAMSSNHMKTNKINNTEVLGSDRTLIESNGESVQKKKKKQKTSTNNEQELGDDFAAPGMSSVASSPDLKKMGNRFNTETVETEGIFNNGESVRKKKRKQKHSTKNERAFTDDFPVPGPSCVVGLSDHMKIDGDVNNTDTLKGESALNESSVDSGRKKKRKRKTSTRKDQELVDDLSVSGMGCMGEPSGQKKVVHRTDNMMNSESSNTPNERVRDIRRKKKKESHSEKSVETEERLVSTNEERKNLEEADDSDLENLSDDFIDLDVDLDTAVKKLQEFIPNVKERAAATVKRMYRDDLKRFQQFKEQGMPIKFGKFSAKENEQLRKNVDDFLSLTGIETADKLLHTDRYPEEKAVITDLKRKHQFRCHIGEGIPRPWKLVYYRAKKMFDINNYKGRYSKKDTQKLKKYQSIHGNDWKKIGEMVNRSSLSVALKFSQISNKINHGPWSKAETRRLIKAVEEVILKKLSPKEVEDIDSRLQEDSSPESLSILRKQLYKGISWVEVEAKVETRNWMQCKSKWPEILTKRMTNGKVVYRGTNALRAKINLIERLYQTNVQEANEVNWEHLAGVIGDVPPSYVQSKFYKLKATCVPLWQKKTFPEIIDYLYETSRPLLEQRLKRKLKKEGTTVQEPEIPRQSFRFKDIFFCESDSEEEDREESS</sequence>
<feature type="compositionally biased region" description="Basic residues" evidence="1">
    <location>
        <begin position="818"/>
        <end position="827"/>
    </location>
</feature>
<dbReference type="InterPro" id="IPR009057">
    <property type="entry name" value="Homeodomain-like_sf"/>
</dbReference>